<dbReference type="Proteomes" id="UP001206595">
    <property type="component" value="Unassembled WGS sequence"/>
</dbReference>
<dbReference type="EMBL" id="MU620893">
    <property type="protein sequence ID" value="KAI8584328.1"/>
    <property type="molecule type" value="Genomic_DNA"/>
</dbReference>
<protein>
    <recommendedName>
        <fullName evidence="2">RAVE complex protein Rav1 C-terminal domain-containing protein</fullName>
    </recommendedName>
</protein>
<dbReference type="GeneID" id="75910695"/>
<dbReference type="GO" id="GO:0007035">
    <property type="term" value="P:vacuolar acidification"/>
    <property type="evidence" value="ECO:0007669"/>
    <property type="project" value="TreeGrafter"/>
</dbReference>
<gene>
    <name evidence="3" type="ORF">K450DRAFT_219321</name>
</gene>
<feature type="domain" description="RAVE complex protein Rav1 C-terminal" evidence="2">
    <location>
        <begin position="655"/>
        <end position="1274"/>
    </location>
</feature>
<feature type="repeat" description="WD" evidence="1">
    <location>
        <begin position="436"/>
        <end position="470"/>
    </location>
</feature>
<proteinExistence type="predicted"/>
<dbReference type="Gene3D" id="2.130.10.10">
    <property type="entry name" value="YVTN repeat-like/Quinoprotein amine dehydrogenase"/>
    <property type="match status" value="2"/>
</dbReference>
<keyword evidence="1" id="KW-0853">WD repeat</keyword>
<dbReference type="SUPFAM" id="SSF50978">
    <property type="entry name" value="WD40 repeat-like"/>
    <property type="match status" value="2"/>
</dbReference>
<organism evidence="3 4">
    <name type="scientific">Umbelopsis ramanniana AG</name>
    <dbReference type="NCBI Taxonomy" id="1314678"/>
    <lineage>
        <taxon>Eukaryota</taxon>
        <taxon>Fungi</taxon>
        <taxon>Fungi incertae sedis</taxon>
        <taxon>Mucoromycota</taxon>
        <taxon>Mucoromycotina</taxon>
        <taxon>Umbelopsidomycetes</taxon>
        <taxon>Umbelopsidales</taxon>
        <taxon>Umbelopsidaceae</taxon>
        <taxon>Umbelopsis</taxon>
    </lineage>
</organism>
<dbReference type="InterPro" id="IPR052208">
    <property type="entry name" value="DmX-like/RAVE_component"/>
</dbReference>
<dbReference type="RefSeq" id="XP_051449332.1">
    <property type="nucleotide sequence ID" value="XM_051585347.1"/>
</dbReference>
<dbReference type="PANTHER" id="PTHR13950">
    <property type="entry name" value="RABCONNECTIN-RELATED"/>
    <property type="match status" value="1"/>
</dbReference>
<accession>A0AAD5HJH5</accession>
<sequence length="1290" mass="147264">MLIQQTCPGKVNQGLQSTSILLWDCDRYIVYATGGNAVIYTSRFDHVQTIQVAKILKDGGNIERDTKSVSVSSVAFNSTNGKLVVSCETCALILCMREEDGRTTWSLESVLKEQDNGAMIYCVDWSSRGELLIAGEQLDIWKLNEQGNWVKSWNKRPATPIIKAQFSPSCSMFATLSKWDGLVTVWYESKEEGSLHRQYSFSYLSHASDTTNFDWRHSPHNDKHSQHDPTIFTMCKDGIGRFWSSMDLDTPHNLYMTAVIDPDQSLVTASEDENFDYTSKENEAAFFPIHYMNSAELESAIQLCTADQGGQLSSKVRRVRDMIKDTPDLLFKVQKDGSLTIWGIQHLNEWPRRIPKVFVVLRVAQAIPSNDAIHFMSNVKIYHNHLGSKTSSSVNPVELFILTQGTNGQLSCYTINLIDFFDSTRFASQLYLRYSWLGHQSSIVDIQRSHHSNYFLTRSDDDNIAIWKYERPKFGTRTMYGLREKDFHIHVGKSAAVAVIRDDSYLAVSQGAKVYIHKRNSAEFRYESYAECPMPNNGALVDGLHCFGIPISESNDEKQYLLVGTSPSTNEVFSWRVWFDNQSLLVEILGTDTIESGWTNFAPVTNYAGTEISLDLHLSLDSRFYFVTCQESSMFFWTLKRSLEDIAKGGETSSIWQSHGPLECHLKNIKEIAAMNNRAVAIVSAHSNGGTRLSIWSEIRTGYLPRHEADLDIRGDINGLSWCMTSDSQALLAVAVGSMVQIYARKRIKDIQFDESWALCDEMKLESDVTAVAWADAGVLVAASGQTLRTFSKWLTIEDKTSEPMPTIYDVTFKLNGPLPLFHPDVLVHYFLWGKLDLINFLMLTLYRFLRAVEHADFKFIKTMPPTILDKVLHLQNSSATNKQGKQQYDFLWSDGDDKPALSDDDDAERPMTEKEATYIKERLNEKSMAFMTKIDRLHLIAQVDTLIHVLNRRNSVDENGARYMIFLKNFYFLNSIVDDDKKQDVLSYRDMIWASHSQSQDAILEFADTFIDKMVWKDARALGIFLWLDKADTLRQRMEAIARNTYLNQEDKDPVSSTLFYLALGKKSLVHTLWRTANHHKEQKAMLQFLANDFREARWQTAASKNAFALLGKQRYEYAAAFFLLAGKLRDAVNVILKHMKDMQLAVAICRVYEGENGPVLREIITNHMLPLACSTDDRWLASLAFWMIDKTDEAVAATMISPQKLIDPDAKLQSTSKPNHLDPSLLILYQYLKEKTLQNRKKTYQITYDLEYEFLLDAARTYERIGCPLLSLYILTQYKISPPLVLDR</sequence>
<evidence type="ECO:0000259" key="2">
    <source>
        <dbReference type="Pfam" id="PF12234"/>
    </source>
</evidence>
<dbReference type="Pfam" id="PF12234">
    <property type="entry name" value="Rav1p_C"/>
    <property type="match status" value="1"/>
</dbReference>
<reference evidence="3" key="2">
    <citation type="journal article" date="2022" name="Proc. Natl. Acad. Sci. U.S.A.">
        <title>Diploid-dominant life cycles characterize the early evolution of Fungi.</title>
        <authorList>
            <person name="Amses K.R."/>
            <person name="Simmons D.R."/>
            <person name="Longcore J.E."/>
            <person name="Mondo S.J."/>
            <person name="Seto K."/>
            <person name="Jeronimo G.H."/>
            <person name="Bonds A.E."/>
            <person name="Quandt C.A."/>
            <person name="Davis W.J."/>
            <person name="Chang Y."/>
            <person name="Federici B.A."/>
            <person name="Kuo A."/>
            <person name="LaButti K."/>
            <person name="Pangilinan J."/>
            <person name="Andreopoulos W."/>
            <person name="Tritt A."/>
            <person name="Riley R."/>
            <person name="Hundley H."/>
            <person name="Johnson J."/>
            <person name="Lipzen A."/>
            <person name="Barry K."/>
            <person name="Lang B.F."/>
            <person name="Cuomo C.A."/>
            <person name="Buchler N.E."/>
            <person name="Grigoriev I.V."/>
            <person name="Spatafora J.W."/>
            <person name="Stajich J.E."/>
            <person name="James T.Y."/>
        </authorList>
    </citation>
    <scope>NUCLEOTIDE SEQUENCE</scope>
    <source>
        <strain evidence="3">AG</strain>
    </source>
</reference>
<dbReference type="InterPro" id="IPR022033">
    <property type="entry name" value="Rav1p_C"/>
</dbReference>
<dbReference type="InterPro" id="IPR036322">
    <property type="entry name" value="WD40_repeat_dom_sf"/>
</dbReference>
<keyword evidence="4" id="KW-1185">Reference proteome</keyword>
<reference evidence="3" key="1">
    <citation type="submission" date="2021-06" db="EMBL/GenBank/DDBJ databases">
        <authorList>
            <consortium name="DOE Joint Genome Institute"/>
            <person name="Mondo S.J."/>
            <person name="Amses K.R."/>
            <person name="Simmons D.R."/>
            <person name="Longcore J.E."/>
            <person name="Seto K."/>
            <person name="Alves G.H."/>
            <person name="Bonds A.E."/>
            <person name="Quandt C.A."/>
            <person name="Davis W.J."/>
            <person name="Chang Y."/>
            <person name="Letcher P.M."/>
            <person name="Powell M.J."/>
            <person name="Kuo A."/>
            <person name="Labutti K."/>
            <person name="Pangilinan J."/>
            <person name="Andreopoulos W."/>
            <person name="Tritt A."/>
            <person name="Riley R."/>
            <person name="Hundley H."/>
            <person name="Johnson J."/>
            <person name="Lipzen A."/>
            <person name="Barry K."/>
            <person name="Berbee M.L."/>
            <person name="Buchler N.E."/>
            <person name="Grigoriev I.V."/>
            <person name="Spatafora J.W."/>
            <person name="Stajich J.E."/>
            <person name="James T.Y."/>
        </authorList>
    </citation>
    <scope>NUCLEOTIDE SEQUENCE</scope>
    <source>
        <strain evidence="3">AG</strain>
    </source>
</reference>
<evidence type="ECO:0000256" key="1">
    <source>
        <dbReference type="PROSITE-ProRule" id="PRU00221"/>
    </source>
</evidence>
<dbReference type="PROSITE" id="PS50082">
    <property type="entry name" value="WD_REPEATS_2"/>
    <property type="match status" value="1"/>
</dbReference>
<dbReference type="SMART" id="SM00320">
    <property type="entry name" value="WD40"/>
    <property type="match status" value="6"/>
</dbReference>
<comment type="caution">
    <text evidence="3">The sequence shown here is derived from an EMBL/GenBank/DDBJ whole genome shotgun (WGS) entry which is preliminary data.</text>
</comment>
<evidence type="ECO:0000313" key="4">
    <source>
        <dbReference type="Proteomes" id="UP001206595"/>
    </source>
</evidence>
<dbReference type="InterPro" id="IPR001680">
    <property type="entry name" value="WD40_rpt"/>
</dbReference>
<name>A0AAD5HJH5_UMBRA</name>
<evidence type="ECO:0000313" key="3">
    <source>
        <dbReference type="EMBL" id="KAI8584328.1"/>
    </source>
</evidence>
<dbReference type="GO" id="GO:0043291">
    <property type="term" value="C:RAVE complex"/>
    <property type="evidence" value="ECO:0007669"/>
    <property type="project" value="TreeGrafter"/>
</dbReference>
<dbReference type="InterPro" id="IPR015943">
    <property type="entry name" value="WD40/YVTN_repeat-like_dom_sf"/>
</dbReference>
<dbReference type="PANTHER" id="PTHR13950:SF9">
    <property type="entry name" value="RABCONNECTIN-3A"/>
    <property type="match status" value="1"/>
</dbReference>